<name>A0A512M8S4_9BACT</name>
<feature type="region of interest" description="Disordered" evidence="1">
    <location>
        <begin position="13"/>
        <end position="42"/>
    </location>
</feature>
<dbReference type="AlphaFoldDB" id="A0A512M8S4"/>
<reference evidence="2 3" key="1">
    <citation type="submission" date="2019-07" db="EMBL/GenBank/DDBJ databases">
        <title>Whole genome shotgun sequence of Brevifollis gellanilyticus NBRC 108608.</title>
        <authorList>
            <person name="Hosoyama A."/>
            <person name="Uohara A."/>
            <person name="Ohji S."/>
            <person name="Ichikawa N."/>
        </authorList>
    </citation>
    <scope>NUCLEOTIDE SEQUENCE [LARGE SCALE GENOMIC DNA]</scope>
    <source>
        <strain evidence="2 3">NBRC 108608</strain>
    </source>
</reference>
<dbReference type="InterPro" id="IPR013320">
    <property type="entry name" value="ConA-like_dom_sf"/>
</dbReference>
<dbReference type="Proteomes" id="UP000321577">
    <property type="component" value="Unassembled WGS sequence"/>
</dbReference>
<accession>A0A512M8S4</accession>
<keyword evidence="3" id="KW-1185">Reference proteome</keyword>
<dbReference type="SUPFAM" id="SSF49899">
    <property type="entry name" value="Concanavalin A-like lectins/glucanases"/>
    <property type="match status" value="1"/>
</dbReference>
<evidence type="ECO:0000256" key="1">
    <source>
        <dbReference type="SAM" id="MobiDB-lite"/>
    </source>
</evidence>
<evidence type="ECO:0000313" key="2">
    <source>
        <dbReference type="EMBL" id="GEP43138.1"/>
    </source>
</evidence>
<dbReference type="OrthoDB" id="256709at2"/>
<dbReference type="EMBL" id="BKAG01000015">
    <property type="protein sequence ID" value="GEP43138.1"/>
    <property type="molecule type" value="Genomic_DNA"/>
</dbReference>
<comment type="caution">
    <text evidence="2">The sequence shown here is derived from an EMBL/GenBank/DDBJ whole genome shotgun (WGS) entry which is preliminary data.</text>
</comment>
<protein>
    <recommendedName>
        <fullName evidence="4">3-keto-disaccharide hydrolase domain-containing protein</fullName>
    </recommendedName>
</protein>
<proteinExistence type="predicted"/>
<evidence type="ECO:0000313" key="3">
    <source>
        <dbReference type="Proteomes" id="UP000321577"/>
    </source>
</evidence>
<evidence type="ECO:0008006" key="4">
    <source>
        <dbReference type="Google" id="ProtNLM"/>
    </source>
</evidence>
<sequence>MAADDLGELIFQDHFDRNESQETTDEPGSGWGTNSKTRAKGNKQVDLKDGTMRIFIHKEANHAVSVTHPAEFTDGAVGLRFMLEDGQDSLGLDFADLDFKEVHAGHLFVARISTKAVQLSDLKTGGMRLDISEARKAKQKLTAEQQAAMKDKSKSFPHELEVGKWHDLIVKVSGDTLSATIDGQLVGSFSSPGIAHPTKRTLRLSVPRNVVVDDVKIWRKK</sequence>
<organism evidence="2 3">
    <name type="scientific">Brevifollis gellanilyticus</name>
    <dbReference type="NCBI Taxonomy" id="748831"/>
    <lineage>
        <taxon>Bacteria</taxon>
        <taxon>Pseudomonadati</taxon>
        <taxon>Verrucomicrobiota</taxon>
        <taxon>Verrucomicrobiia</taxon>
        <taxon>Verrucomicrobiales</taxon>
        <taxon>Verrucomicrobiaceae</taxon>
    </lineage>
</organism>
<dbReference type="Gene3D" id="2.60.120.560">
    <property type="entry name" value="Exo-inulinase, domain 1"/>
    <property type="match status" value="1"/>
</dbReference>
<gene>
    <name evidence="2" type="ORF">BGE01nite_24290</name>
</gene>